<evidence type="ECO:0000256" key="15">
    <source>
        <dbReference type="ARBA" id="ARBA00033270"/>
    </source>
</evidence>
<dbReference type="EMBL" id="JAGIOF010000001">
    <property type="protein sequence ID" value="MBP2386651.1"/>
    <property type="molecule type" value="Genomic_DNA"/>
</dbReference>
<evidence type="ECO:0000313" key="24">
    <source>
        <dbReference type="EMBL" id="MBP2386651.1"/>
    </source>
</evidence>
<comment type="similarity">
    <text evidence="16">Belongs to the SEDS family. FtsW subfamily.</text>
</comment>
<evidence type="ECO:0000256" key="3">
    <source>
        <dbReference type="ARBA" id="ARBA00022475"/>
    </source>
</evidence>
<evidence type="ECO:0000256" key="13">
    <source>
        <dbReference type="ARBA" id="ARBA00023316"/>
    </source>
</evidence>
<evidence type="ECO:0000256" key="2">
    <source>
        <dbReference type="ARBA" id="ARBA00004752"/>
    </source>
</evidence>
<keyword evidence="4 24" id="KW-0132">Cell division</keyword>
<feature type="transmembrane region" description="Helical" evidence="23">
    <location>
        <begin position="202"/>
        <end position="218"/>
    </location>
</feature>
<dbReference type="PANTHER" id="PTHR30474">
    <property type="entry name" value="CELL CYCLE PROTEIN"/>
    <property type="match status" value="1"/>
</dbReference>
<evidence type="ECO:0000256" key="7">
    <source>
        <dbReference type="ARBA" id="ARBA00022692"/>
    </source>
</evidence>
<dbReference type="PANTHER" id="PTHR30474:SF2">
    <property type="entry name" value="PEPTIDOGLYCAN GLYCOSYLTRANSFERASE FTSW-RELATED"/>
    <property type="match status" value="1"/>
</dbReference>
<keyword evidence="10 23" id="KW-1133">Transmembrane helix</keyword>
<feature type="transmembrane region" description="Helical" evidence="23">
    <location>
        <begin position="112"/>
        <end position="132"/>
    </location>
</feature>
<evidence type="ECO:0000256" key="6">
    <source>
        <dbReference type="ARBA" id="ARBA00022679"/>
    </source>
</evidence>
<evidence type="ECO:0000256" key="1">
    <source>
        <dbReference type="ARBA" id="ARBA00004651"/>
    </source>
</evidence>
<feature type="transmembrane region" description="Helical" evidence="23">
    <location>
        <begin position="378"/>
        <end position="400"/>
    </location>
</feature>
<dbReference type="RefSeq" id="WP_209997541.1">
    <property type="nucleotide sequence ID" value="NZ_BAAAJY010000002.1"/>
</dbReference>
<evidence type="ECO:0000256" key="9">
    <source>
        <dbReference type="ARBA" id="ARBA00022984"/>
    </source>
</evidence>
<evidence type="ECO:0000256" key="8">
    <source>
        <dbReference type="ARBA" id="ARBA00022960"/>
    </source>
</evidence>
<gene>
    <name evidence="24" type="ORF">JOF47_002162</name>
</gene>
<evidence type="ECO:0000256" key="11">
    <source>
        <dbReference type="ARBA" id="ARBA00023136"/>
    </source>
</evidence>
<feature type="transmembrane region" description="Helical" evidence="23">
    <location>
        <begin position="225"/>
        <end position="244"/>
    </location>
</feature>
<keyword evidence="3" id="KW-1003">Cell membrane</keyword>
<dbReference type="Proteomes" id="UP001296993">
    <property type="component" value="Unassembled WGS sequence"/>
</dbReference>
<evidence type="ECO:0000256" key="14">
    <source>
        <dbReference type="ARBA" id="ARBA00032370"/>
    </source>
</evidence>
<organism evidence="24 25">
    <name type="scientific">Paeniglutamicibacter kerguelensis</name>
    <dbReference type="NCBI Taxonomy" id="254788"/>
    <lineage>
        <taxon>Bacteria</taxon>
        <taxon>Bacillati</taxon>
        <taxon>Actinomycetota</taxon>
        <taxon>Actinomycetes</taxon>
        <taxon>Micrococcales</taxon>
        <taxon>Micrococcaceae</taxon>
        <taxon>Paeniglutamicibacter</taxon>
    </lineage>
</organism>
<evidence type="ECO:0000256" key="23">
    <source>
        <dbReference type="SAM" id="Phobius"/>
    </source>
</evidence>
<evidence type="ECO:0000256" key="10">
    <source>
        <dbReference type="ARBA" id="ARBA00022989"/>
    </source>
</evidence>
<evidence type="ECO:0000256" key="4">
    <source>
        <dbReference type="ARBA" id="ARBA00022618"/>
    </source>
</evidence>
<feature type="transmembrane region" description="Helical" evidence="23">
    <location>
        <begin position="179"/>
        <end position="196"/>
    </location>
</feature>
<feature type="transmembrane region" description="Helical" evidence="23">
    <location>
        <begin position="312"/>
        <end position="334"/>
    </location>
</feature>
<evidence type="ECO:0000256" key="18">
    <source>
        <dbReference type="ARBA" id="ARBA00041418"/>
    </source>
</evidence>
<evidence type="ECO:0000256" key="22">
    <source>
        <dbReference type="SAM" id="MobiDB-lite"/>
    </source>
</evidence>
<dbReference type="PROSITE" id="PS00428">
    <property type="entry name" value="FTSW_RODA_SPOVE"/>
    <property type="match status" value="1"/>
</dbReference>
<evidence type="ECO:0000256" key="16">
    <source>
        <dbReference type="ARBA" id="ARBA00038053"/>
    </source>
</evidence>
<protein>
    <recommendedName>
        <fullName evidence="17">Probable peptidoglycan glycosyltransferase FtsW</fullName>
        <ecNumber evidence="19">2.4.99.28</ecNumber>
    </recommendedName>
    <alternativeName>
        <fullName evidence="18">Cell division protein FtsW</fullName>
    </alternativeName>
    <alternativeName>
        <fullName evidence="15">Cell wall polymerase</fullName>
    </alternativeName>
    <alternativeName>
        <fullName evidence="14">Peptidoglycan polymerase</fullName>
    </alternativeName>
</protein>
<dbReference type="InterPro" id="IPR001182">
    <property type="entry name" value="FtsW/RodA"/>
</dbReference>
<keyword evidence="12" id="KW-0131">Cell cycle</keyword>
<evidence type="ECO:0000256" key="21">
    <source>
        <dbReference type="ARBA" id="ARBA00049966"/>
    </source>
</evidence>
<dbReference type="GO" id="GO:0051301">
    <property type="term" value="P:cell division"/>
    <property type="evidence" value="ECO:0007669"/>
    <property type="project" value="UniProtKB-KW"/>
</dbReference>
<evidence type="ECO:0000256" key="19">
    <source>
        <dbReference type="ARBA" id="ARBA00044770"/>
    </source>
</evidence>
<comment type="subcellular location">
    <subcellularLocation>
        <location evidence="1">Cell membrane</location>
        <topology evidence="1">Multi-pass membrane protein</topology>
    </subcellularLocation>
</comment>
<keyword evidence="8" id="KW-0133">Cell shape</keyword>
<keyword evidence="9" id="KW-0573">Peptidoglycan synthesis</keyword>
<keyword evidence="7 23" id="KW-0812">Transmembrane</keyword>
<feature type="transmembrane region" description="Helical" evidence="23">
    <location>
        <begin position="46"/>
        <end position="68"/>
    </location>
</feature>
<dbReference type="EC" id="2.4.99.28" evidence="19"/>
<comment type="catalytic activity">
    <reaction evidence="20">
        <text>[GlcNAc-(1-&gt;4)-Mur2Ac(oyl-L-Ala-gamma-D-Glu-L-Lys-D-Ala-D-Ala)](n)-di-trans,octa-cis-undecaprenyl diphosphate + beta-D-GlcNAc-(1-&gt;4)-Mur2Ac(oyl-L-Ala-gamma-D-Glu-L-Lys-D-Ala-D-Ala)-di-trans,octa-cis-undecaprenyl diphosphate = [GlcNAc-(1-&gt;4)-Mur2Ac(oyl-L-Ala-gamma-D-Glu-L-Lys-D-Ala-D-Ala)](n+1)-di-trans,octa-cis-undecaprenyl diphosphate + di-trans,octa-cis-undecaprenyl diphosphate + H(+)</text>
        <dbReference type="Rhea" id="RHEA:23708"/>
        <dbReference type="Rhea" id="RHEA-COMP:9602"/>
        <dbReference type="Rhea" id="RHEA-COMP:9603"/>
        <dbReference type="ChEBI" id="CHEBI:15378"/>
        <dbReference type="ChEBI" id="CHEBI:58405"/>
        <dbReference type="ChEBI" id="CHEBI:60033"/>
        <dbReference type="ChEBI" id="CHEBI:78435"/>
        <dbReference type="EC" id="2.4.99.28"/>
    </reaction>
</comment>
<evidence type="ECO:0000256" key="12">
    <source>
        <dbReference type="ARBA" id="ARBA00023306"/>
    </source>
</evidence>
<feature type="transmembrane region" description="Helical" evidence="23">
    <location>
        <begin position="346"/>
        <end position="372"/>
    </location>
</feature>
<feature type="region of interest" description="Disordered" evidence="22">
    <location>
        <begin position="1"/>
        <end position="26"/>
    </location>
</feature>
<name>A0ABS4XEC6_9MICC</name>
<evidence type="ECO:0000256" key="17">
    <source>
        <dbReference type="ARBA" id="ARBA00041185"/>
    </source>
</evidence>
<accession>A0ABS4XEC6</accession>
<evidence type="ECO:0000256" key="5">
    <source>
        <dbReference type="ARBA" id="ARBA00022676"/>
    </source>
</evidence>
<comment type="caution">
    <text evidence="24">The sequence shown here is derived from an EMBL/GenBank/DDBJ whole genome shotgun (WGS) entry which is preliminary data.</text>
</comment>
<keyword evidence="11 23" id="KW-0472">Membrane</keyword>
<reference evidence="24 25" key="1">
    <citation type="submission" date="2021-03" db="EMBL/GenBank/DDBJ databases">
        <title>Sequencing the genomes of 1000 actinobacteria strains.</title>
        <authorList>
            <person name="Klenk H.-P."/>
        </authorList>
    </citation>
    <scope>NUCLEOTIDE SEQUENCE [LARGE SCALE GENOMIC DNA]</scope>
    <source>
        <strain evidence="24 25">DSM 15797</strain>
    </source>
</reference>
<comment type="pathway">
    <text evidence="2">Cell wall biogenesis; peptidoglycan biosynthesis.</text>
</comment>
<evidence type="ECO:0000313" key="25">
    <source>
        <dbReference type="Proteomes" id="UP001296993"/>
    </source>
</evidence>
<dbReference type="InterPro" id="IPR013437">
    <property type="entry name" value="FtsW"/>
</dbReference>
<dbReference type="Pfam" id="PF01098">
    <property type="entry name" value="FTSW_RODA_SPOVE"/>
    <property type="match status" value="1"/>
</dbReference>
<comment type="function">
    <text evidence="21">Peptidoglycan polymerase that is essential for cell division.</text>
</comment>
<sequence length="429" mass="45101">MSGKTQAPRGKGGAGKAVKPGRGREPRGLAKLFSRLEDPSLRGAQINYYVVLGSTLALTLLGLIMVLSSSSVEAIARNKSPFDDFSKQAMWAVFGLLCMGALQLLPTDKLKVLAWPALGIATVLLMMVLVFGEEIYGNKNWLIIGGFSVQPSEFAKAAMALWGAAVVERKAHLMGQWKHAVVPLLAPFGGLMLLLVMIGKDLGTAMVLALILVVVMFVGGAPAKIFGIGAGVAAVGLAIAVAVAPTRLGRVTAWLFGCAADAQDYCYQAEQGIYALASGGWLGVGLGQSRQKWSHIPEAQNDFIFAVLGEEMGLLGTLFVVLLYTMLAVAMFRIAVRSETLFGRVAVSGIMAWIVGQAFVNIGMVIGLLPVIGVPLPFISSGGSALLATFLGIGVVLSFAREQRMGKQGRATPGTLPGLMAKLRGTKAN</sequence>
<keyword evidence="5" id="KW-0328">Glycosyltransferase</keyword>
<feature type="transmembrane region" description="Helical" evidence="23">
    <location>
        <begin position="89"/>
        <end position="106"/>
    </location>
</feature>
<evidence type="ECO:0000256" key="20">
    <source>
        <dbReference type="ARBA" id="ARBA00049902"/>
    </source>
</evidence>
<keyword evidence="6" id="KW-0808">Transferase</keyword>
<dbReference type="NCBIfam" id="TIGR02614">
    <property type="entry name" value="ftsW"/>
    <property type="match status" value="1"/>
</dbReference>
<keyword evidence="13" id="KW-0961">Cell wall biogenesis/degradation</keyword>
<proteinExistence type="inferred from homology"/>
<keyword evidence="25" id="KW-1185">Reference proteome</keyword>
<dbReference type="InterPro" id="IPR018365">
    <property type="entry name" value="Cell_cycle_FtsW-rel_CS"/>
</dbReference>